<evidence type="ECO:0000256" key="12">
    <source>
        <dbReference type="PIRSR" id="PIRSR601461-2"/>
    </source>
</evidence>
<evidence type="ECO:0000259" key="16">
    <source>
        <dbReference type="PROSITE" id="PS51767"/>
    </source>
</evidence>
<dbReference type="GO" id="GO:0005886">
    <property type="term" value="C:plasma membrane"/>
    <property type="evidence" value="ECO:0007669"/>
    <property type="project" value="UniProtKB-SubCell"/>
</dbReference>
<evidence type="ECO:0000256" key="1">
    <source>
        <dbReference type="ARBA" id="ARBA00004236"/>
    </source>
</evidence>
<feature type="disulfide bond" evidence="12">
    <location>
        <begin position="133"/>
        <end position="138"/>
    </location>
</feature>
<keyword evidence="6 13" id="KW-0064">Aspartyl protease</keyword>
<proteinExistence type="inferred from homology"/>
<evidence type="ECO:0000256" key="4">
    <source>
        <dbReference type="ARBA" id="ARBA00022670"/>
    </source>
</evidence>
<dbReference type="Gene3D" id="2.40.70.10">
    <property type="entry name" value="Acid Proteases"/>
    <property type="match status" value="2"/>
</dbReference>
<dbReference type="FunFam" id="2.40.70.10:FF:000060">
    <property type="entry name" value="Aspartic-type endopeptidase ctsD"/>
    <property type="match status" value="1"/>
</dbReference>
<dbReference type="InterPro" id="IPR001969">
    <property type="entry name" value="Aspartic_peptidase_AS"/>
</dbReference>
<feature type="region of interest" description="Disordered" evidence="14">
    <location>
        <begin position="411"/>
        <end position="473"/>
    </location>
</feature>
<name>D5G878_TUBMM</name>
<evidence type="ECO:0000256" key="8">
    <source>
        <dbReference type="ARBA" id="ARBA00023136"/>
    </source>
</evidence>
<dbReference type="GO" id="GO:0006508">
    <property type="term" value="P:proteolysis"/>
    <property type="evidence" value="ECO:0007669"/>
    <property type="project" value="UniProtKB-KW"/>
</dbReference>
<dbReference type="RefSeq" id="XP_002836530.1">
    <property type="nucleotide sequence ID" value="XM_002836484.1"/>
</dbReference>
<dbReference type="InterPro" id="IPR001461">
    <property type="entry name" value="Aspartic_peptidase_A1"/>
</dbReference>
<evidence type="ECO:0000256" key="10">
    <source>
        <dbReference type="ARBA" id="ARBA00023288"/>
    </source>
</evidence>
<keyword evidence="8 15" id="KW-0472">Membrane</keyword>
<feature type="transmembrane region" description="Helical" evidence="15">
    <location>
        <begin position="482"/>
        <end position="500"/>
    </location>
</feature>
<evidence type="ECO:0000256" key="7">
    <source>
        <dbReference type="ARBA" id="ARBA00022801"/>
    </source>
</evidence>
<dbReference type="Proteomes" id="UP000006911">
    <property type="component" value="Unassembled WGS sequence"/>
</dbReference>
<evidence type="ECO:0000256" key="13">
    <source>
        <dbReference type="RuleBase" id="RU000454"/>
    </source>
</evidence>
<feature type="compositionally biased region" description="Basic and acidic residues" evidence="14">
    <location>
        <begin position="452"/>
        <end position="463"/>
    </location>
</feature>
<reference evidence="17 18" key="1">
    <citation type="journal article" date="2010" name="Nature">
        <title>Perigord black truffle genome uncovers evolutionary origins and mechanisms of symbiosis.</title>
        <authorList>
            <person name="Martin F."/>
            <person name="Kohler A."/>
            <person name="Murat C."/>
            <person name="Balestrini R."/>
            <person name="Coutinho P.M."/>
            <person name="Jaillon O."/>
            <person name="Montanini B."/>
            <person name="Morin E."/>
            <person name="Noel B."/>
            <person name="Percudani R."/>
            <person name="Porcel B."/>
            <person name="Rubini A."/>
            <person name="Amicucci A."/>
            <person name="Amselem J."/>
            <person name="Anthouard V."/>
            <person name="Arcioni S."/>
            <person name="Artiguenave F."/>
            <person name="Aury J.M."/>
            <person name="Ballario P."/>
            <person name="Bolchi A."/>
            <person name="Brenna A."/>
            <person name="Brun A."/>
            <person name="Buee M."/>
            <person name="Cantarel B."/>
            <person name="Chevalier G."/>
            <person name="Couloux A."/>
            <person name="Da Silva C."/>
            <person name="Denoeud F."/>
            <person name="Duplessis S."/>
            <person name="Ghignone S."/>
            <person name="Hilselberger B."/>
            <person name="Iotti M."/>
            <person name="Marcais B."/>
            <person name="Mello A."/>
            <person name="Miranda M."/>
            <person name="Pacioni G."/>
            <person name="Quesneville H."/>
            <person name="Riccioni C."/>
            <person name="Ruotolo R."/>
            <person name="Splivallo R."/>
            <person name="Stocchi V."/>
            <person name="Tisserant E."/>
            <person name="Viscomi A.R."/>
            <person name="Zambonelli A."/>
            <person name="Zampieri E."/>
            <person name="Henrissat B."/>
            <person name="Lebrun M.H."/>
            <person name="Paolocci F."/>
            <person name="Bonfante P."/>
            <person name="Ottonello S."/>
            <person name="Wincker P."/>
        </authorList>
    </citation>
    <scope>NUCLEOTIDE SEQUENCE [LARGE SCALE GENOMIC DNA]</scope>
    <source>
        <strain evidence="17 18">Mel28</strain>
    </source>
</reference>
<evidence type="ECO:0000313" key="18">
    <source>
        <dbReference type="Proteomes" id="UP000006911"/>
    </source>
</evidence>
<feature type="disulfide bond" evidence="12">
    <location>
        <begin position="337"/>
        <end position="371"/>
    </location>
</feature>
<dbReference type="OMA" id="AASNTWV"/>
<keyword evidence="4 13" id="KW-0645">Protease</keyword>
<evidence type="ECO:0000256" key="9">
    <source>
        <dbReference type="ARBA" id="ARBA00023180"/>
    </source>
</evidence>
<dbReference type="MEROPS" id="A01.077"/>
<protein>
    <submittedName>
        <fullName evidence="17">(Perigord truffle) hypothetical protein</fullName>
    </submittedName>
</protein>
<keyword evidence="18" id="KW-1185">Reference proteome</keyword>
<dbReference type="EMBL" id="FN430041">
    <property type="protein sequence ID" value="CAZ80721.1"/>
    <property type="molecule type" value="Genomic_DNA"/>
</dbReference>
<organism evidence="17 18">
    <name type="scientific">Tuber melanosporum (strain Mel28)</name>
    <name type="common">Perigord black truffle</name>
    <dbReference type="NCBI Taxonomy" id="656061"/>
    <lineage>
        <taxon>Eukaryota</taxon>
        <taxon>Fungi</taxon>
        <taxon>Dikarya</taxon>
        <taxon>Ascomycota</taxon>
        <taxon>Pezizomycotina</taxon>
        <taxon>Pezizomycetes</taxon>
        <taxon>Pezizales</taxon>
        <taxon>Tuberaceae</taxon>
        <taxon>Tuber</taxon>
    </lineage>
</organism>
<comment type="subcellular location">
    <subcellularLocation>
        <location evidence="1">Cell membrane</location>
    </subcellularLocation>
</comment>
<keyword evidence="15" id="KW-1133">Transmembrane helix</keyword>
<evidence type="ECO:0000256" key="3">
    <source>
        <dbReference type="ARBA" id="ARBA00022475"/>
    </source>
</evidence>
<dbReference type="Pfam" id="PF00026">
    <property type="entry name" value="Asp"/>
    <property type="match status" value="1"/>
</dbReference>
<dbReference type="KEGG" id="tml:GSTUM_00002920001"/>
<keyword evidence="3" id="KW-1003">Cell membrane</keyword>
<evidence type="ECO:0000256" key="6">
    <source>
        <dbReference type="ARBA" id="ARBA00022750"/>
    </source>
</evidence>
<keyword evidence="15" id="KW-0812">Transmembrane</keyword>
<dbReference type="FunFam" id="2.40.70.10:FF:000085">
    <property type="entry name" value="Aspartic-type endopeptidase (CtsD), putative"/>
    <property type="match status" value="1"/>
</dbReference>
<dbReference type="GeneID" id="9188323"/>
<dbReference type="InParanoid" id="D5G878"/>
<keyword evidence="5" id="KW-0732">Signal</keyword>
<dbReference type="InterPro" id="IPR034164">
    <property type="entry name" value="Pepsin-like_dom"/>
</dbReference>
<gene>
    <name evidence="17" type="ORF">GSTUM_00002920001</name>
</gene>
<feature type="compositionally biased region" description="Low complexity" evidence="14">
    <location>
        <begin position="423"/>
        <end position="438"/>
    </location>
</feature>
<dbReference type="PRINTS" id="PR00792">
    <property type="entry name" value="PEPSIN"/>
</dbReference>
<evidence type="ECO:0000256" key="11">
    <source>
        <dbReference type="PIRSR" id="PIRSR601461-1"/>
    </source>
</evidence>
<evidence type="ECO:0000313" key="17">
    <source>
        <dbReference type="EMBL" id="CAZ80721.1"/>
    </source>
</evidence>
<dbReference type="SUPFAM" id="SSF50630">
    <property type="entry name" value="Acid proteases"/>
    <property type="match status" value="1"/>
</dbReference>
<dbReference type="InterPro" id="IPR021109">
    <property type="entry name" value="Peptidase_aspartic_dom_sf"/>
</dbReference>
<dbReference type="AlphaFoldDB" id="D5G878"/>
<keyword evidence="9" id="KW-0325">Glycoprotein</keyword>
<dbReference type="PANTHER" id="PTHR47966">
    <property type="entry name" value="BETA-SITE APP-CLEAVING ENZYME, ISOFORM A-RELATED"/>
    <property type="match status" value="1"/>
</dbReference>
<keyword evidence="12" id="KW-1015">Disulfide bond</keyword>
<evidence type="ECO:0000256" key="14">
    <source>
        <dbReference type="SAM" id="MobiDB-lite"/>
    </source>
</evidence>
<evidence type="ECO:0000256" key="2">
    <source>
        <dbReference type="ARBA" id="ARBA00007447"/>
    </source>
</evidence>
<dbReference type="HOGENOM" id="CLU_013253_1_1_1"/>
<dbReference type="GO" id="GO:0004190">
    <property type="term" value="F:aspartic-type endopeptidase activity"/>
    <property type="evidence" value="ECO:0007669"/>
    <property type="project" value="UniProtKB-KW"/>
</dbReference>
<dbReference type="PROSITE" id="PS51767">
    <property type="entry name" value="PEPTIDASE_A1"/>
    <property type="match status" value="1"/>
</dbReference>
<comment type="similarity">
    <text evidence="2 13">Belongs to the peptidase A1 family.</text>
</comment>
<dbReference type="PANTHER" id="PTHR47966:SF75">
    <property type="entry name" value="ENDOPEPTIDASE (CTSD), PUTATIVE (AFU_ORTHOLOGUE AFUA_4G07040)-RELATED"/>
    <property type="match status" value="1"/>
</dbReference>
<keyword evidence="10" id="KW-0449">Lipoprotein</keyword>
<dbReference type="PROSITE" id="PS00141">
    <property type="entry name" value="ASP_PROTEASE"/>
    <property type="match status" value="2"/>
</dbReference>
<dbReference type="CDD" id="cd05471">
    <property type="entry name" value="pepsin_like"/>
    <property type="match status" value="1"/>
</dbReference>
<accession>D5G878</accession>
<evidence type="ECO:0000256" key="15">
    <source>
        <dbReference type="SAM" id="Phobius"/>
    </source>
</evidence>
<sequence>MEYPDDGTHPEIRQVRAANAATYKYRRRGIPGPEVDGMQALRDVEDSLRRRGLLEKRQTNSGRVVTIGAGQTASSTNGVIPAATPRTPNSIGVGQDGSDLSYFSEMKFGSNNKSFVLVIDTGSSDTWIPSDTCRSRACQAHTRYGAKDSKTLLMSTRPFSIRYGSGQVEGTLVSDSISFAGFNMNISFGVATRVSDDFIFFPIDGIMGLGFRDASTQGVPTVMDELVNNGLIDQKLFGIALARSTDAVNDGVINFGAIDASLFEGELNFMPSVSQLGLWEIKVDDASVDGRGAGFSGRTAVIDSGTSLILLPPADALKLHSIIPGAETNGDIFAVPCDTTSNIEFTFGGVKYKVPPKDYVSGRINAGQNICQSLITGRQILGNNMWLLGDVFLKNVYSVFDLGNSRVGFAPRRKAGSPPPVSRPTGTGTSSATSPPGGDARTSNIPSPTTTSRREPAITRDPRIGNAAPFDNPESAAMRRSAASVVGMVVLCFVAVFVVVGL</sequence>
<feature type="active site" evidence="11">
    <location>
        <position position="120"/>
    </location>
</feature>
<feature type="compositionally biased region" description="Polar residues" evidence="14">
    <location>
        <begin position="441"/>
        <end position="451"/>
    </location>
</feature>
<feature type="active site" evidence="11">
    <location>
        <position position="303"/>
    </location>
</feature>
<evidence type="ECO:0000256" key="5">
    <source>
        <dbReference type="ARBA" id="ARBA00022729"/>
    </source>
</evidence>
<keyword evidence="7 13" id="KW-0378">Hydrolase</keyword>
<feature type="domain" description="Peptidase A1" evidence="16">
    <location>
        <begin position="102"/>
        <end position="410"/>
    </location>
</feature>
<dbReference type="eggNOG" id="KOG1339">
    <property type="taxonomic scope" value="Eukaryota"/>
</dbReference>
<dbReference type="STRING" id="656061.D5G878"/>
<dbReference type="InterPro" id="IPR033121">
    <property type="entry name" value="PEPTIDASE_A1"/>
</dbReference>